<feature type="domain" description="Pseudouridine synthase II N-terminal" evidence="6">
    <location>
        <begin position="34"/>
        <end position="168"/>
    </location>
</feature>
<sequence length="357" mass="37345">MAREIDPTVGDGLLVVDKPAGWTSHQVVGLCRCLAGTRKVGHAGTLDPMATGVLVVGVNKATRMLTYIVGADKTYTATVCLGVGTMTDDAEGVATSVAPAGSIEALSDEDIRKAVASLTGNILQVPSTVSAIKIDGKRSYTRARAGEEVVLQGRPVRVSAFHVHQVSRGKVVPPQEEAQDPAAIHRRERGEEVSSLAPVSAIPADPVPAIFLDIEVTVSSGTYVRALARDLGTLLGVGGHLTVLRRTRVGEITLDRASTMEELERARAAGAPRNGDNPQVGTSGLPLVSLEEAARASMPVRELDKDMAEQLSHGVRIPAELPGRVGPVAAFGPDGKLVAILDESSSRVMPEVVFSAP</sequence>
<keyword evidence="3 5" id="KW-0819">tRNA processing</keyword>
<dbReference type="OrthoDB" id="9802309at2"/>
<proteinExistence type="inferred from homology"/>
<dbReference type="GO" id="GO:1990481">
    <property type="term" value="P:mRNA pseudouridine synthesis"/>
    <property type="evidence" value="ECO:0007669"/>
    <property type="project" value="TreeGrafter"/>
</dbReference>
<evidence type="ECO:0000256" key="4">
    <source>
        <dbReference type="ARBA" id="ARBA00023235"/>
    </source>
</evidence>
<dbReference type="SUPFAM" id="SSF88697">
    <property type="entry name" value="PUA domain-like"/>
    <property type="match status" value="1"/>
</dbReference>
<dbReference type="STRING" id="1121387.GCA_000429885_00954"/>
<name>A0A239VFT2_9MICO</name>
<feature type="domain" description="tRNA pseudouridine synthase II TruB subfamily 2 C-terminal" evidence="7">
    <location>
        <begin position="298"/>
        <end position="354"/>
    </location>
</feature>
<dbReference type="InterPro" id="IPR002501">
    <property type="entry name" value="PsdUridine_synth_N"/>
</dbReference>
<reference evidence="9 10" key="1">
    <citation type="submission" date="2017-06" db="EMBL/GenBank/DDBJ databases">
        <authorList>
            <consortium name="Pathogen Informatics"/>
        </authorList>
    </citation>
    <scope>NUCLEOTIDE SEQUENCE [LARGE SCALE GENOMIC DNA]</scope>
    <source>
        <strain evidence="9 10">NCTC13039</strain>
    </source>
</reference>
<dbReference type="InterPro" id="IPR015225">
    <property type="entry name" value="tRNA_psdUridine_synth_fam2_C"/>
</dbReference>
<dbReference type="Gene3D" id="3.30.2350.10">
    <property type="entry name" value="Pseudouridine synthase"/>
    <property type="match status" value="1"/>
</dbReference>
<evidence type="ECO:0000256" key="1">
    <source>
        <dbReference type="ARBA" id="ARBA00000385"/>
    </source>
</evidence>
<evidence type="ECO:0000259" key="8">
    <source>
        <dbReference type="Pfam" id="PF16198"/>
    </source>
</evidence>
<dbReference type="PANTHER" id="PTHR13767">
    <property type="entry name" value="TRNA-PSEUDOURIDINE SYNTHASE"/>
    <property type="match status" value="1"/>
</dbReference>
<dbReference type="KEGG" id="dco:SAMEA4475696_1134"/>
<dbReference type="AlphaFoldDB" id="A0A239VFT2"/>
<dbReference type="InterPro" id="IPR036974">
    <property type="entry name" value="PUA_sf"/>
</dbReference>
<dbReference type="GeneID" id="63459369"/>
<dbReference type="Pfam" id="PF01509">
    <property type="entry name" value="TruB_N"/>
    <property type="match status" value="1"/>
</dbReference>
<dbReference type="Pfam" id="PF09142">
    <property type="entry name" value="TruB_C"/>
    <property type="match status" value="1"/>
</dbReference>
<dbReference type="GO" id="GO:0003723">
    <property type="term" value="F:RNA binding"/>
    <property type="evidence" value="ECO:0007669"/>
    <property type="project" value="InterPro"/>
</dbReference>
<dbReference type="SUPFAM" id="SSF55120">
    <property type="entry name" value="Pseudouridine synthase"/>
    <property type="match status" value="1"/>
</dbReference>
<dbReference type="Pfam" id="PF16198">
    <property type="entry name" value="TruB_C_2"/>
    <property type="match status" value="1"/>
</dbReference>
<evidence type="ECO:0000259" key="6">
    <source>
        <dbReference type="Pfam" id="PF01509"/>
    </source>
</evidence>
<comment type="catalytic activity">
    <reaction evidence="1 5">
        <text>uridine(55) in tRNA = pseudouridine(55) in tRNA</text>
        <dbReference type="Rhea" id="RHEA:42532"/>
        <dbReference type="Rhea" id="RHEA-COMP:10101"/>
        <dbReference type="Rhea" id="RHEA-COMP:10102"/>
        <dbReference type="ChEBI" id="CHEBI:65314"/>
        <dbReference type="ChEBI" id="CHEBI:65315"/>
        <dbReference type="EC" id="5.4.99.25"/>
    </reaction>
</comment>
<evidence type="ECO:0000313" key="9">
    <source>
        <dbReference type="EMBL" id="SNV21065.1"/>
    </source>
</evidence>
<dbReference type="Gene3D" id="2.30.130.10">
    <property type="entry name" value="PUA domain"/>
    <property type="match status" value="1"/>
</dbReference>
<dbReference type="Proteomes" id="UP000242637">
    <property type="component" value="Chromosome 1"/>
</dbReference>
<evidence type="ECO:0000259" key="7">
    <source>
        <dbReference type="Pfam" id="PF09142"/>
    </source>
</evidence>
<dbReference type="InterPro" id="IPR015947">
    <property type="entry name" value="PUA-like_sf"/>
</dbReference>
<evidence type="ECO:0000256" key="3">
    <source>
        <dbReference type="ARBA" id="ARBA00022694"/>
    </source>
</evidence>
<comment type="similarity">
    <text evidence="2 5">Belongs to the pseudouridine synthase TruB family. Type 1 subfamily.</text>
</comment>
<dbReference type="InterPro" id="IPR014780">
    <property type="entry name" value="tRNA_psdUridine_synth_TruB"/>
</dbReference>
<dbReference type="NCBIfam" id="TIGR00431">
    <property type="entry name" value="TruB"/>
    <property type="match status" value="1"/>
</dbReference>
<dbReference type="EMBL" id="LT906453">
    <property type="protein sequence ID" value="SNV21065.1"/>
    <property type="molecule type" value="Genomic_DNA"/>
</dbReference>
<feature type="active site" description="Nucleophile" evidence="5">
    <location>
        <position position="47"/>
    </location>
</feature>
<dbReference type="RefSeq" id="WP_028326949.1">
    <property type="nucleotide sequence ID" value="NZ_LT906453.1"/>
</dbReference>
<dbReference type="InterPro" id="IPR020103">
    <property type="entry name" value="PsdUridine_synth_cat_dom_sf"/>
</dbReference>
<dbReference type="CDD" id="cd02573">
    <property type="entry name" value="PseudoU_synth_EcTruB"/>
    <property type="match status" value="1"/>
</dbReference>
<organism evidence="9 10">
    <name type="scientific">Dermatophilus congolensis</name>
    <dbReference type="NCBI Taxonomy" id="1863"/>
    <lineage>
        <taxon>Bacteria</taxon>
        <taxon>Bacillati</taxon>
        <taxon>Actinomycetota</taxon>
        <taxon>Actinomycetes</taxon>
        <taxon>Micrococcales</taxon>
        <taxon>Dermatophilaceae</taxon>
        <taxon>Dermatophilus</taxon>
    </lineage>
</organism>
<keyword evidence="4 5" id="KW-0413">Isomerase</keyword>
<dbReference type="InterPro" id="IPR032819">
    <property type="entry name" value="TruB_C"/>
</dbReference>
<dbReference type="PANTHER" id="PTHR13767:SF2">
    <property type="entry name" value="PSEUDOURIDYLATE SYNTHASE TRUB1"/>
    <property type="match status" value="1"/>
</dbReference>
<dbReference type="HAMAP" id="MF_01080">
    <property type="entry name" value="TruB_bact"/>
    <property type="match status" value="1"/>
</dbReference>
<accession>A0A239VFT2</accession>
<dbReference type="GO" id="GO:0031119">
    <property type="term" value="P:tRNA pseudouridine synthesis"/>
    <property type="evidence" value="ECO:0007669"/>
    <property type="project" value="UniProtKB-UniRule"/>
</dbReference>
<gene>
    <name evidence="5 9" type="primary">truB</name>
    <name evidence="9" type="ORF">SAMEA4475696_01134</name>
</gene>
<protein>
    <recommendedName>
        <fullName evidence="5">tRNA pseudouridine synthase B</fullName>
        <ecNumber evidence="5">5.4.99.25</ecNumber>
    </recommendedName>
    <alternativeName>
        <fullName evidence="5">tRNA pseudouridine(55) synthase</fullName>
        <shortName evidence="5">Psi55 synthase</shortName>
    </alternativeName>
    <alternativeName>
        <fullName evidence="5">tRNA pseudouridylate synthase</fullName>
    </alternativeName>
    <alternativeName>
        <fullName evidence="5">tRNA-uridine isomerase</fullName>
    </alternativeName>
</protein>
<dbReference type="GO" id="GO:0160148">
    <property type="term" value="F:tRNA pseudouridine(55) synthase activity"/>
    <property type="evidence" value="ECO:0007669"/>
    <property type="project" value="UniProtKB-EC"/>
</dbReference>
<evidence type="ECO:0000256" key="2">
    <source>
        <dbReference type="ARBA" id="ARBA00005642"/>
    </source>
</evidence>
<evidence type="ECO:0000256" key="5">
    <source>
        <dbReference type="HAMAP-Rule" id="MF_01080"/>
    </source>
</evidence>
<keyword evidence="10" id="KW-1185">Reference proteome</keyword>
<dbReference type="EC" id="5.4.99.25" evidence="5"/>
<feature type="domain" description="tRNA pseudouridylate synthase B C-terminal" evidence="8">
    <location>
        <begin position="225"/>
        <end position="267"/>
    </location>
</feature>
<evidence type="ECO:0000313" key="10">
    <source>
        <dbReference type="Proteomes" id="UP000242637"/>
    </source>
</evidence>
<comment type="function">
    <text evidence="5">Responsible for synthesis of pseudouridine from uracil-55 in the psi GC loop of transfer RNAs.</text>
</comment>